<comment type="catalytic activity">
    <reaction evidence="5">
        <text>a 2'-deoxyadenosine in DNA + S-adenosyl-L-methionine = an N(6)-methyl-2'-deoxyadenosine in DNA + S-adenosyl-L-homocysteine + H(+)</text>
        <dbReference type="Rhea" id="RHEA:15197"/>
        <dbReference type="Rhea" id="RHEA-COMP:12418"/>
        <dbReference type="Rhea" id="RHEA-COMP:12419"/>
        <dbReference type="ChEBI" id="CHEBI:15378"/>
        <dbReference type="ChEBI" id="CHEBI:57856"/>
        <dbReference type="ChEBI" id="CHEBI:59789"/>
        <dbReference type="ChEBI" id="CHEBI:90615"/>
        <dbReference type="ChEBI" id="CHEBI:90616"/>
        <dbReference type="EC" id="2.1.1.72"/>
    </reaction>
</comment>
<evidence type="ECO:0000259" key="7">
    <source>
        <dbReference type="Pfam" id="PF22654"/>
    </source>
</evidence>
<reference evidence="8 9" key="1">
    <citation type="submission" date="2022-02" db="EMBL/GenBank/DDBJ databases">
        <title>Halomonas fukangensis sp. nov., a halophilic bacterium isolated from a bulk soil of Kalidium foliatum at Fukang.</title>
        <authorList>
            <person name="Huang Y."/>
        </authorList>
    </citation>
    <scope>NUCLEOTIDE SEQUENCE [LARGE SCALE GENOMIC DNA]</scope>
    <source>
        <strain evidence="8 9">EGI 63088</strain>
    </source>
</reference>
<dbReference type="Pfam" id="PF07669">
    <property type="entry name" value="Eco57I"/>
    <property type="match status" value="1"/>
</dbReference>
<keyword evidence="9" id="KW-1185">Reference proteome</keyword>
<evidence type="ECO:0000313" key="9">
    <source>
        <dbReference type="Proteomes" id="UP001202117"/>
    </source>
</evidence>
<gene>
    <name evidence="8" type="primary">pglX</name>
    <name evidence="8" type="ORF">MKP05_16480</name>
</gene>
<dbReference type="Pfam" id="PF22654">
    <property type="entry name" value="DUF7008"/>
    <property type="match status" value="1"/>
</dbReference>
<dbReference type="EC" id="2.1.1.72" evidence="1"/>
<keyword evidence="3 8" id="KW-0808">Transferase</keyword>
<sequence>MIDREKLLSDLKGELPKIEEDILQYSERHVELGQHLKEEYDKAVQAGRTAEHFIAWREAQITQAAAAWVLTCVFVRFLEDNGLLDEPVLSGPVSREDGSRPLAHAKERITHHFSEYPAHAEREYLRDLFRELDQYPVIDALLDPRHNPLWQIPVSDDGAKRLVDFFQRIDPESGELVHDFTDPEWDTRFLGDLYQDLSEAVRKRYALLQTPEFVEEFILDYTLKPAMEAFRLEELRLIDPTCGSGHFLLTTFERVFDAWQRQEPATNARHLAQRALDVVHGVDINPYAIAVAKFRLLIAALKAAGSNKIRNAPDFDFHLAVGDSLLHGKRHETQGQGLQLDTFDDSLKHAFETEDLTKLNQILGQRYHVVVGNPPYIVVRDQALNAAYRALYPTCHRQYSLGVPFTERFFDLTLPAEGSRPAGYMGMITSNSFMKREFGKKLIEEYLPKKDLTHVIDTSGAYIPGHGTPTVILFARNRQSRLDQIRAVLGIRGEPSTPEDAAQGNVWQSIVELLNKPGSENDYVSSTEQGRALYATHPWSVGGGGALEIKELIESKSSSQLDSYLLAIGFVCITKQDDVFVQNKETFRRFGVFEELRRNFGVGEEVRDWGHESSLEVIFPYDNNVSTLHPRRLQSAIVFMWPYREILYSRKVFGGQTYREANKPWYEFGQIPVERFKIPRSIVFAEVASHNHFYFDRGGKVFNRTAPVIKLPADASEDDHLFLLGLLNSSTACFYMKQVSHQKQMTGGDGVRVDSKAKVPFQFAGTQLKNLPIPTCIDDKNFHKFLRTLTRHADQISQAITRLSAKSVLNKAIQEGGSPKKAWQEALAERIALRSRLILIQEELDWRLYCAYGICDESLISNIIGWMDSELAPGERPFEILSGFNQEGFDVPDGIPSYWPQDMQDKWHQRMQAIRDNKSLRVVEDPLYKRRWIGRQGLFNHSARSDELRVACKEWLLDSLEEESKALGPELITGAQLTDRVRHDDKFQQVAELYTDNPLFDAQQLVTELIAVDEVPQMAPARLKPAAMKKFRAWQETWDKQRQEDAIDAEFGVAEPLSPEDAENAEKVKAHETAKKQAEAKKAAEVGTIPVPPKYAATDFRRGSYWSLRGKLDVPKERFFSLPGCEKPGDSTPVIGWAGLDHLQRAQSIAGWYMERKDQDGWEADKLMPMLVALEELIPWLKQWHNELDPEYGERMGDFYEGFLFEELRQLELTRDDLLAWQPPAAKRGRRRKTTSA</sequence>
<dbReference type="PROSITE" id="PS00092">
    <property type="entry name" value="N6_MTASE"/>
    <property type="match status" value="1"/>
</dbReference>
<evidence type="ECO:0000256" key="4">
    <source>
        <dbReference type="ARBA" id="ARBA00022691"/>
    </source>
</evidence>
<evidence type="ECO:0000313" key="8">
    <source>
        <dbReference type="EMBL" id="MCH4564699.1"/>
    </source>
</evidence>
<name>A0ABS9RY09_9GAMM</name>
<dbReference type="InterPro" id="IPR011639">
    <property type="entry name" value="MethylTrfase_TaqI-like_dom"/>
</dbReference>
<proteinExistence type="predicted"/>
<protein>
    <recommendedName>
        <fullName evidence="1">site-specific DNA-methyltransferase (adenine-specific)</fullName>
        <ecNumber evidence="1">2.1.1.72</ecNumber>
    </recommendedName>
</protein>
<comment type="caution">
    <text evidence="8">The sequence shown here is derived from an EMBL/GenBank/DDBJ whole genome shotgun (WGS) entry which is preliminary data.</text>
</comment>
<evidence type="ECO:0000256" key="3">
    <source>
        <dbReference type="ARBA" id="ARBA00022679"/>
    </source>
</evidence>
<evidence type="ECO:0000256" key="2">
    <source>
        <dbReference type="ARBA" id="ARBA00022603"/>
    </source>
</evidence>
<dbReference type="InterPro" id="IPR002052">
    <property type="entry name" value="DNA_methylase_N6_adenine_CS"/>
</dbReference>
<keyword evidence="2 8" id="KW-0489">Methyltransferase</keyword>
<dbReference type="PANTHER" id="PTHR33841:SF1">
    <property type="entry name" value="DNA METHYLTRANSFERASE A"/>
    <property type="match status" value="1"/>
</dbReference>
<dbReference type="GO" id="GO:0032259">
    <property type="term" value="P:methylation"/>
    <property type="evidence" value="ECO:0007669"/>
    <property type="project" value="UniProtKB-KW"/>
</dbReference>
<keyword evidence="4" id="KW-0949">S-adenosyl-L-methionine</keyword>
<evidence type="ECO:0000256" key="1">
    <source>
        <dbReference type="ARBA" id="ARBA00011900"/>
    </source>
</evidence>
<dbReference type="RefSeq" id="WP_240569310.1">
    <property type="nucleotide sequence ID" value="NZ_JAKVPY010000022.1"/>
</dbReference>
<dbReference type="InterPro" id="IPR029063">
    <property type="entry name" value="SAM-dependent_MTases_sf"/>
</dbReference>
<dbReference type="InterPro" id="IPR054277">
    <property type="entry name" value="DUF7008"/>
</dbReference>
<feature type="domain" description="Type II methyltransferase M.TaqI-like" evidence="6">
    <location>
        <begin position="279"/>
        <end position="459"/>
    </location>
</feature>
<feature type="domain" description="DUF7008" evidence="7">
    <location>
        <begin position="838"/>
        <end position="1232"/>
    </location>
</feature>
<dbReference type="GO" id="GO:0009007">
    <property type="term" value="F:site-specific DNA-methyltransferase (adenine-specific) activity"/>
    <property type="evidence" value="ECO:0007669"/>
    <property type="project" value="UniProtKB-EC"/>
</dbReference>
<dbReference type="PRINTS" id="PR00507">
    <property type="entry name" value="N12N6MTFRASE"/>
</dbReference>
<dbReference type="InterPro" id="IPR050953">
    <property type="entry name" value="N4_N6_ade-DNA_methylase"/>
</dbReference>
<dbReference type="SUPFAM" id="SSF53335">
    <property type="entry name" value="S-adenosyl-L-methionine-dependent methyltransferases"/>
    <property type="match status" value="1"/>
</dbReference>
<evidence type="ECO:0000256" key="5">
    <source>
        <dbReference type="ARBA" id="ARBA00047942"/>
    </source>
</evidence>
<dbReference type="EMBL" id="JAKVPY010000022">
    <property type="protein sequence ID" value="MCH4564699.1"/>
    <property type="molecule type" value="Genomic_DNA"/>
</dbReference>
<dbReference type="NCBIfam" id="NF033451">
    <property type="entry name" value="BREX_2_MTaseX"/>
    <property type="match status" value="1"/>
</dbReference>
<dbReference type="Proteomes" id="UP001202117">
    <property type="component" value="Unassembled WGS sequence"/>
</dbReference>
<organism evidence="8 9">
    <name type="scientific">Halomonas flagellata</name>
    <dbReference type="NCBI Taxonomy" id="2920385"/>
    <lineage>
        <taxon>Bacteria</taxon>
        <taxon>Pseudomonadati</taxon>
        <taxon>Pseudomonadota</taxon>
        <taxon>Gammaproteobacteria</taxon>
        <taxon>Oceanospirillales</taxon>
        <taxon>Halomonadaceae</taxon>
        <taxon>Halomonas</taxon>
    </lineage>
</organism>
<accession>A0ABS9RY09</accession>
<evidence type="ECO:0000259" key="6">
    <source>
        <dbReference type="Pfam" id="PF07669"/>
    </source>
</evidence>
<dbReference type="PANTHER" id="PTHR33841">
    <property type="entry name" value="DNA METHYLTRANSFERASE YEEA-RELATED"/>
    <property type="match status" value="1"/>
</dbReference>
<dbReference type="Gene3D" id="3.40.50.150">
    <property type="entry name" value="Vaccinia Virus protein VP39"/>
    <property type="match status" value="1"/>
</dbReference>